<name>A0A9N9N7C1_9GLOM</name>
<evidence type="ECO:0000313" key="2">
    <source>
        <dbReference type="Proteomes" id="UP000789342"/>
    </source>
</evidence>
<feature type="non-terminal residue" evidence="1">
    <location>
        <position position="750"/>
    </location>
</feature>
<keyword evidence="2" id="KW-1185">Reference proteome</keyword>
<dbReference type="AlphaFoldDB" id="A0A9N9N7C1"/>
<dbReference type="Proteomes" id="UP000789342">
    <property type="component" value="Unassembled WGS sequence"/>
</dbReference>
<gene>
    <name evidence="1" type="ORF">AMORRO_LOCUS12630</name>
</gene>
<accession>A0A9N9N7C1</accession>
<protein>
    <submittedName>
        <fullName evidence="1">10593_t:CDS:1</fullName>
    </submittedName>
</protein>
<feature type="non-terminal residue" evidence="1">
    <location>
        <position position="1"/>
    </location>
</feature>
<comment type="caution">
    <text evidence="1">The sequence shown here is derived from an EMBL/GenBank/DDBJ whole genome shotgun (WGS) entry which is preliminary data.</text>
</comment>
<evidence type="ECO:0000313" key="1">
    <source>
        <dbReference type="EMBL" id="CAG8710086.1"/>
    </source>
</evidence>
<dbReference type="OrthoDB" id="9982951at2759"/>
<dbReference type="EMBL" id="CAJVPV010019168">
    <property type="protein sequence ID" value="CAG8710086.1"/>
    <property type="molecule type" value="Genomic_DNA"/>
</dbReference>
<reference evidence="1" key="1">
    <citation type="submission" date="2021-06" db="EMBL/GenBank/DDBJ databases">
        <authorList>
            <person name="Kallberg Y."/>
            <person name="Tangrot J."/>
            <person name="Rosling A."/>
        </authorList>
    </citation>
    <scope>NUCLEOTIDE SEQUENCE</scope>
    <source>
        <strain evidence="1">CL551</strain>
    </source>
</reference>
<sequence>QYPRSMMDINSVEPKLAVEIVKTILKYINDLPPNLDEKDVEFINIGRQMIDALLIGKGCGGVGCVPHYQIIEELENVYGQTAQGNFLHVHWSMEHFVNELSQRRKRLAFLMIPPDASWLLISQYSRHHEYEDVTSLESHRSFFCDYELFIEEGHVSTVTSRFRDMLFQRAPIEEIRMLMKAEKSRHSIGTEPLCKAFFSKAFFYNVNYQISNEEILIPDNLDFWELIIELGDQLYGLVTSENMKYEEILREFYHMVYPKHGGHFIVHGHTIPKDNTLIWLLVQLFRILTPAKSENFFIHDEFMFHNLMHFPDIENIQEKVIAEDMKTNESLFSMLIQLYNDSQTRSKDAFYLRDLSLQCARMNIRDRNSLKQRHPQIVAALHYMTTFHRLQEQSANYKTNITDHGLFRDLPIQDMVKVAICSQCFKNTIADTIYVYLVPDRRIESGKLGFPETKFLKGGNINYKLLDFINIHNKHRLSQLIYKMMLDGEAWTKLNTDHEQNVNCVSPYLLDVLYKIVYSSPWSLELMVKEILEKLKRIDKHTKSFAEGGAPLTETSLRWQHTILQIFSHRFLRLLKYSAKAYELLHHIKYSVSYLDHRQTYHDAETFVIHIMMIQNNSKFIKSLIDPSREKSHWFPESELLARYAIFTLARLIKLRGRDDIHDIESILTSIYPHQIHWSVTTLGFFPEPLGSYLAAQQSGIGAIPSVEKDVSASMHVGNLCNLFLDQTLPPDDEEVLKEHFSQINNQPIF</sequence>
<organism evidence="1 2">
    <name type="scientific">Acaulospora morrowiae</name>
    <dbReference type="NCBI Taxonomy" id="94023"/>
    <lineage>
        <taxon>Eukaryota</taxon>
        <taxon>Fungi</taxon>
        <taxon>Fungi incertae sedis</taxon>
        <taxon>Mucoromycota</taxon>
        <taxon>Glomeromycotina</taxon>
        <taxon>Glomeromycetes</taxon>
        <taxon>Diversisporales</taxon>
        <taxon>Acaulosporaceae</taxon>
        <taxon>Acaulospora</taxon>
    </lineage>
</organism>
<proteinExistence type="predicted"/>